<protein>
    <submittedName>
        <fullName evidence="2">Uncharacterized protein</fullName>
    </submittedName>
</protein>
<organism evidence="2">
    <name type="scientific">uncultured Nocardioidaceae bacterium</name>
    <dbReference type="NCBI Taxonomy" id="253824"/>
    <lineage>
        <taxon>Bacteria</taxon>
        <taxon>Bacillati</taxon>
        <taxon>Actinomycetota</taxon>
        <taxon>Actinomycetes</taxon>
        <taxon>Propionibacteriales</taxon>
        <taxon>Nocardioidaceae</taxon>
        <taxon>environmental samples</taxon>
    </lineage>
</organism>
<dbReference type="EMBL" id="CADCUH010000027">
    <property type="protein sequence ID" value="CAA9321775.1"/>
    <property type="molecule type" value="Genomic_DNA"/>
</dbReference>
<name>A0A6J4L445_9ACTN</name>
<feature type="compositionally biased region" description="Low complexity" evidence="1">
    <location>
        <begin position="14"/>
        <end position="35"/>
    </location>
</feature>
<sequence length="217" mass="23035">MTPDDPSNERLDDQPTQPTDLPDLPVNGHAAAGPPAHQPVDLPLRAVVRELERHAAEAGWDRPARLFALVPTADLLAQEPGLAGLVGVDPDADLTGSLTPVEQEDLPADQPVEAVLGQVVWPDEVFGTAVVVERLVLPPSVGELPDDPSSAQEIAESHPDRQEVRMVAAATRAGSTYCALRLRSHDDAFAVIEGPDVVPALLELLLSTLEASDTTEQ</sequence>
<proteinExistence type="predicted"/>
<evidence type="ECO:0000256" key="1">
    <source>
        <dbReference type="SAM" id="MobiDB-lite"/>
    </source>
</evidence>
<gene>
    <name evidence="2" type="ORF">AVDCRST_MAG36-560</name>
</gene>
<feature type="region of interest" description="Disordered" evidence="1">
    <location>
        <begin position="1"/>
        <end position="41"/>
    </location>
</feature>
<evidence type="ECO:0000313" key="2">
    <source>
        <dbReference type="EMBL" id="CAA9321775.1"/>
    </source>
</evidence>
<dbReference type="InterPro" id="IPR047681">
    <property type="entry name" value="PPA1309-like"/>
</dbReference>
<reference evidence="2" key="1">
    <citation type="submission" date="2020-02" db="EMBL/GenBank/DDBJ databases">
        <authorList>
            <person name="Meier V. D."/>
        </authorList>
    </citation>
    <scope>NUCLEOTIDE SEQUENCE</scope>
    <source>
        <strain evidence="2">AVDCRST_MAG36</strain>
    </source>
</reference>
<accession>A0A6J4L445</accession>
<dbReference type="NCBIfam" id="NF040618">
    <property type="entry name" value="PPA1309_fam"/>
    <property type="match status" value="1"/>
</dbReference>
<dbReference type="AlphaFoldDB" id="A0A6J4L445"/>